<dbReference type="EMBL" id="JAUEPS010000008">
    <property type="protein sequence ID" value="KAK0462945.1"/>
    <property type="molecule type" value="Genomic_DNA"/>
</dbReference>
<organism evidence="1 2">
    <name type="scientific">Armillaria tabescens</name>
    <name type="common">Ringless honey mushroom</name>
    <name type="synonym">Agaricus tabescens</name>
    <dbReference type="NCBI Taxonomy" id="1929756"/>
    <lineage>
        <taxon>Eukaryota</taxon>
        <taxon>Fungi</taxon>
        <taxon>Dikarya</taxon>
        <taxon>Basidiomycota</taxon>
        <taxon>Agaricomycotina</taxon>
        <taxon>Agaricomycetes</taxon>
        <taxon>Agaricomycetidae</taxon>
        <taxon>Agaricales</taxon>
        <taxon>Marasmiineae</taxon>
        <taxon>Physalacriaceae</taxon>
        <taxon>Desarmillaria</taxon>
    </lineage>
</organism>
<proteinExistence type="predicted"/>
<accession>A0AA39TY98</accession>
<gene>
    <name evidence="1" type="ORF">EV420DRAFT_1639038</name>
</gene>
<dbReference type="GeneID" id="85360462"/>
<name>A0AA39TY98_ARMTA</name>
<dbReference type="AlphaFoldDB" id="A0AA39TY98"/>
<dbReference type="Proteomes" id="UP001175211">
    <property type="component" value="Unassembled WGS sequence"/>
</dbReference>
<protein>
    <submittedName>
        <fullName evidence="1">Uncharacterized protein</fullName>
    </submittedName>
</protein>
<reference evidence="1" key="1">
    <citation type="submission" date="2023-06" db="EMBL/GenBank/DDBJ databases">
        <authorList>
            <consortium name="Lawrence Berkeley National Laboratory"/>
            <person name="Ahrendt S."/>
            <person name="Sahu N."/>
            <person name="Indic B."/>
            <person name="Wong-Bajracharya J."/>
            <person name="Merenyi Z."/>
            <person name="Ke H.-M."/>
            <person name="Monk M."/>
            <person name="Kocsube S."/>
            <person name="Drula E."/>
            <person name="Lipzen A."/>
            <person name="Balint B."/>
            <person name="Henrissat B."/>
            <person name="Andreopoulos B."/>
            <person name="Martin F.M."/>
            <person name="Harder C.B."/>
            <person name="Rigling D."/>
            <person name="Ford K.L."/>
            <person name="Foster G.D."/>
            <person name="Pangilinan J."/>
            <person name="Papanicolaou A."/>
            <person name="Barry K."/>
            <person name="LaButti K."/>
            <person name="Viragh M."/>
            <person name="Koriabine M."/>
            <person name="Yan M."/>
            <person name="Riley R."/>
            <person name="Champramary S."/>
            <person name="Plett K.L."/>
            <person name="Tsai I.J."/>
            <person name="Slot J."/>
            <person name="Sipos G."/>
            <person name="Plett J."/>
            <person name="Nagy L.G."/>
            <person name="Grigoriev I.V."/>
        </authorList>
    </citation>
    <scope>NUCLEOTIDE SEQUENCE</scope>
    <source>
        <strain evidence="1">CCBAS 213</strain>
    </source>
</reference>
<evidence type="ECO:0000313" key="1">
    <source>
        <dbReference type="EMBL" id="KAK0462945.1"/>
    </source>
</evidence>
<keyword evidence="2" id="KW-1185">Reference proteome</keyword>
<comment type="caution">
    <text evidence="1">The sequence shown here is derived from an EMBL/GenBank/DDBJ whole genome shotgun (WGS) entry which is preliminary data.</text>
</comment>
<sequence>MNTFIPPLHLAQFRIINKNYFDALPIDASLEDYALTNQERSQLISWTLDEDSVDKDTLHPRLVGLLPELSLKTRCHGVDLLLHRGRPVATREELASIIISTHAEKHSNGASNYYIIDKRFSCIPASLVLAWAMSCPDCTKENTCQIRTLKDPISVSTVFPPRSKSEMVKKSLPLHSSTNDGYEKLTSRPGQSKVILSLCGLPTMSKTCPEVFNDILALGAAPQRSFSNGQALSITAEDIEAAEILVQMSRLKNKAVCSSA</sequence>
<dbReference type="RefSeq" id="XP_060334411.1">
    <property type="nucleotide sequence ID" value="XM_060476914.1"/>
</dbReference>
<evidence type="ECO:0000313" key="2">
    <source>
        <dbReference type="Proteomes" id="UP001175211"/>
    </source>
</evidence>